<keyword evidence="2" id="KW-1185">Reference proteome</keyword>
<reference evidence="1 2" key="1">
    <citation type="journal article" date="2016" name="Sci. Rep.">
        <title>The genome sequence of the outbreeding globe artichoke constructed de novo incorporating a phase-aware low-pass sequencing strategy of F1 progeny.</title>
        <authorList>
            <person name="Scaglione D."/>
            <person name="Reyes-Chin-Wo S."/>
            <person name="Acquadro A."/>
            <person name="Froenicke L."/>
            <person name="Portis E."/>
            <person name="Beitel C."/>
            <person name="Tirone M."/>
            <person name="Mauro R."/>
            <person name="Lo Monaco A."/>
            <person name="Mauromicale G."/>
            <person name="Faccioli P."/>
            <person name="Cattivelli L."/>
            <person name="Rieseberg L."/>
            <person name="Michelmore R."/>
            <person name="Lanteri S."/>
        </authorList>
    </citation>
    <scope>NUCLEOTIDE SEQUENCE [LARGE SCALE GENOMIC DNA]</scope>
    <source>
        <strain evidence="1">2C</strain>
    </source>
</reference>
<dbReference type="Gramene" id="KVH87457">
    <property type="protein sequence ID" value="KVH87457"/>
    <property type="gene ID" value="Ccrd_025306"/>
</dbReference>
<comment type="caution">
    <text evidence="1">The sequence shown here is derived from an EMBL/GenBank/DDBJ whole genome shotgun (WGS) entry which is preliminary data.</text>
</comment>
<dbReference type="EMBL" id="LEKV01006190">
    <property type="protein sequence ID" value="KVH87457.1"/>
    <property type="molecule type" value="Genomic_DNA"/>
</dbReference>
<dbReference type="PANTHER" id="PTHR36357:SF1">
    <property type="entry name" value="OS03G0148300 PROTEIN"/>
    <property type="match status" value="1"/>
</dbReference>
<evidence type="ECO:0000313" key="1">
    <source>
        <dbReference type="EMBL" id="KVH87457.1"/>
    </source>
</evidence>
<proteinExistence type="predicted"/>
<protein>
    <submittedName>
        <fullName evidence="1">Uncharacterized protein</fullName>
    </submittedName>
</protein>
<accession>A0A118JRF9</accession>
<organism evidence="1 2">
    <name type="scientific">Cynara cardunculus var. scolymus</name>
    <name type="common">Globe artichoke</name>
    <name type="synonym">Cynara scolymus</name>
    <dbReference type="NCBI Taxonomy" id="59895"/>
    <lineage>
        <taxon>Eukaryota</taxon>
        <taxon>Viridiplantae</taxon>
        <taxon>Streptophyta</taxon>
        <taxon>Embryophyta</taxon>
        <taxon>Tracheophyta</taxon>
        <taxon>Spermatophyta</taxon>
        <taxon>Magnoliopsida</taxon>
        <taxon>eudicotyledons</taxon>
        <taxon>Gunneridae</taxon>
        <taxon>Pentapetalae</taxon>
        <taxon>asterids</taxon>
        <taxon>campanulids</taxon>
        <taxon>Asterales</taxon>
        <taxon>Asteraceae</taxon>
        <taxon>Carduoideae</taxon>
        <taxon>Cardueae</taxon>
        <taxon>Carduinae</taxon>
        <taxon>Cynara</taxon>
    </lineage>
</organism>
<dbReference type="AlphaFoldDB" id="A0A118JRF9"/>
<dbReference type="PANTHER" id="PTHR36357">
    <property type="entry name" value="OS03G0148300 PROTEIN"/>
    <property type="match status" value="1"/>
</dbReference>
<dbReference type="Proteomes" id="UP000243975">
    <property type="component" value="Unassembled WGS sequence"/>
</dbReference>
<name>A0A118JRF9_CYNCS</name>
<evidence type="ECO:0000313" key="2">
    <source>
        <dbReference type="Proteomes" id="UP000243975"/>
    </source>
</evidence>
<gene>
    <name evidence="1" type="ORF">Ccrd_025306</name>
</gene>
<sequence length="100" mass="11443">MAGDILNPVIMFSSSRNRHLMRTPEAHNTASSDRFCGGFKRFKHDTFLWRFQATDFCEALILIVYGNSGVLGGQNARIYIPDELDDVVDDEEDEAWKEWG</sequence>